<feature type="compositionally biased region" description="Polar residues" evidence="3">
    <location>
        <begin position="437"/>
        <end position="457"/>
    </location>
</feature>
<feature type="compositionally biased region" description="Polar residues" evidence="3">
    <location>
        <begin position="734"/>
        <end position="748"/>
    </location>
</feature>
<sequence length="781" mass="87608">MTEHWSRPDSQLLIAAYDVLFRSDTPLSKIKDNTFGGRLFPDLSNFNVPGRSMLWKLFLIPTVPLTPPASQSTAKPPLNELISLRKEYSSLLLEKMRAPDGSYEDGLTVPGIKGKPQPSKENLNLQRNNPLSLHEDNPWKEWFAAVDVRKTIRQDVERTFPDYEYFRDPEIQVQLTNILYIYSVMHPEIGYRQGMHELLAPLFCAVDYDSLNPEEHLGGDLTEFCSRTWVAADAWALFDIVMEKVGSWYEWREPPPPPLPSALKNQYRHGVTEGKGEIKPYVAPIVIACQNLQSQMLKATDPTLWHAMQKAGIEPQIYGIRWLRLLFTREFTLPDAMILWDGIFSCEDTFTLVPWICVAMLIRIRNQLIPTDYSGQLTYLLRYPSLPTSLDPGSPHPAVLLLRQAFALLTSPSASTGSSIAIENRNLLNIPLEVPEPQQSPTQSRRPITRTRSNTDTLKAGSGKAPQSQSRTPPQSVQLGLPELFARGLLEKGESLGINKTVMNAVSEIRKNIPELANQFIRTPTPNSTGYSTFPLVDERHTEERPPWEHRSRVEMEREIAQLRALQKKLGEAVGMAVDALLQDEGENREVNELKRIRDRKREAIENLSHVRDILKGSTSEIDEERLFGEEEYRKRRQSESSSHLKATSSPTPRPPEPAAAVPRTSQEHRRQASTPSLSSAHPMVSLPRTPPVLKSSTESIVAKPVQATAIPRQGSGSPSAQPANAPRLAPWNYTRSNFSVPSINSTPLPRVPPPSSQTSIRGSPQQTRKASLDPLGALLP</sequence>
<dbReference type="PROSITE" id="PS50086">
    <property type="entry name" value="TBC_RABGAP"/>
    <property type="match status" value="1"/>
</dbReference>
<dbReference type="STRING" id="2282107.A0A286UUM9"/>
<dbReference type="InterPro" id="IPR035969">
    <property type="entry name" value="Rab-GAP_TBC_sf"/>
</dbReference>
<dbReference type="FunFam" id="1.10.8.270:FF:000031">
    <property type="entry name" value="TBC1 domain family member 5"/>
    <property type="match status" value="1"/>
</dbReference>
<evidence type="ECO:0000256" key="3">
    <source>
        <dbReference type="SAM" id="MobiDB-lite"/>
    </source>
</evidence>
<dbReference type="Pfam" id="PF00566">
    <property type="entry name" value="RabGAP-TBC"/>
    <property type="match status" value="2"/>
</dbReference>
<comment type="caution">
    <text evidence="5">The sequence shown here is derived from an EMBL/GenBank/DDBJ whole genome shotgun (WGS) entry which is preliminary data.</text>
</comment>
<keyword evidence="2" id="KW-0175">Coiled coil</keyword>
<feature type="region of interest" description="Disordered" evidence="3">
    <location>
        <begin position="432"/>
        <end position="476"/>
    </location>
</feature>
<evidence type="ECO:0000313" key="5">
    <source>
        <dbReference type="EMBL" id="PAV23299.1"/>
    </source>
</evidence>
<gene>
    <name evidence="5" type="ORF">PNOK_0036700</name>
</gene>
<dbReference type="FunFam" id="1.10.472.80:FF:000038">
    <property type="entry name" value="TBC1 domain family member 5"/>
    <property type="match status" value="1"/>
</dbReference>
<keyword evidence="1" id="KW-0343">GTPase activation</keyword>
<dbReference type="Gene3D" id="1.10.472.80">
    <property type="entry name" value="Ypt/Rab-GAP domain of gyp1p, domain 3"/>
    <property type="match status" value="1"/>
</dbReference>
<dbReference type="Gene3D" id="1.10.8.270">
    <property type="entry name" value="putative rabgap domain of human tbc1 domain family member 14 like domains"/>
    <property type="match status" value="1"/>
</dbReference>
<dbReference type="PANTHER" id="PTHR22957:SF337">
    <property type="entry name" value="TBC1 DOMAIN FAMILY MEMBER 5"/>
    <property type="match status" value="1"/>
</dbReference>
<feature type="compositionally biased region" description="Polar residues" evidence="3">
    <location>
        <begin position="465"/>
        <end position="476"/>
    </location>
</feature>
<evidence type="ECO:0000256" key="1">
    <source>
        <dbReference type="ARBA" id="ARBA00022468"/>
    </source>
</evidence>
<feature type="coiled-coil region" evidence="2">
    <location>
        <begin position="553"/>
        <end position="611"/>
    </location>
</feature>
<dbReference type="InterPro" id="IPR000195">
    <property type="entry name" value="Rab-GAP-TBC_dom"/>
</dbReference>
<name>A0A286UUM9_9AGAM</name>
<dbReference type="OrthoDB" id="27140at2759"/>
<feature type="compositionally biased region" description="Polar residues" evidence="3">
    <location>
        <begin position="757"/>
        <end position="770"/>
    </location>
</feature>
<protein>
    <submittedName>
        <fullName evidence="5">TBC</fullName>
    </submittedName>
</protein>
<dbReference type="SMART" id="SM00164">
    <property type="entry name" value="TBC"/>
    <property type="match status" value="1"/>
</dbReference>
<feature type="region of interest" description="Disordered" evidence="3">
    <location>
        <begin position="632"/>
        <end position="781"/>
    </location>
</feature>
<dbReference type="SUPFAM" id="SSF47923">
    <property type="entry name" value="Ypt/Rab-GAP domain of gyp1p"/>
    <property type="match status" value="2"/>
</dbReference>
<organism evidence="5 6">
    <name type="scientific">Pyrrhoderma noxium</name>
    <dbReference type="NCBI Taxonomy" id="2282107"/>
    <lineage>
        <taxon>Eukaryota</taxon>
        <taxon>Fungi</taxon>
        <taxon>Dikarya</taxon>
        <taxon>Basidiomycota</taxon>
        <taxon>Agaricomycotina</taxon>
        <taxon>Agaricomycetes</taxon>
        <taxon>Hymenochaetales</taxon>
        <taxon>Hymenochaetaceae</taxon>
        <taxon>Pyrrhoderma</taxon>
    </lineage>
</organism>
<dbReference type="EMBL" id="NBII01000001">
    <property type="protein sequence ID" value="PAV23299.1"/>
    <property type="molecule type" value="Genomic_DNA"/>
</dbReference>
<keyword evidence="6" id="KW-1185">Reference proteome</keyword>
<dbReference type="Proteomes" id="UP000217199">
    <property type="component" value="Unassembled WGS sequence"/>
</dbReference>
<proteinExistence type="predicted"/>
<evidence type="ECO:0000313" key="6">
    <source>
        <dbReference type="Proteomes" id="UP000217199"/>
    </source>
</evidence>
<accession>A0A286UUM9</accession>
<feature type="domain" description="Rab-GAP TBC" evidence="4">
    <location>
        <begin position="132"/>
        <end position="347"/>
    </location>
</feature>
<dbReference type="InParanoid" id="A0A286UUM9"/>
<evidence type="ECO:0000256" key="2">
    <source>
        <dbReference type="SAM" id="Coils"/>
    </source>
</evidence>
<reference evidence="5 6" key="1">
    <citation type="journal article" date="2017" name="Mol. Ecol.">
        <title>Comparative and population genomic landscape of Phellinus noxius: A hypervariable fungus causing root rot in trees.</title>
        <authorList>
            <person name="Chung C.L."/>
            <person name="Lee T.J."/>
            <person name="Akiba M."/>
            <person name="Lee H.H."/>
            <person name="Kuo T.H."/>
            <person name="Liu D."/>
            <person name="Ke H.M."/>
            <person name="Yokoi T."/>
            <person name="Roa M.B."/>
            <person name="Lu M.J."/>
            <person name="Chang Y.Y."/>
            <person name="Ann P.J."/>
            <person name="Tsai J.N."/>
            <person name="Chen C.Y."/>
            <person name="Tzean S.S."/>
            <person name="Ota Y."/>
            <person name="Hattori T."/>
            <person name="Sahashi N."/>
            <person name="Liou R.F."/>
            <person name="Kikuchi T."/>
            <person name="Tsai I.J."/>
        </authorList>
    </citation>
    <scope>NUCLEOTIDE SEQUENCE [LARGE SCALE GENOMIC DNA]</scope>
    <source>
        <strain evidence="5 6">FFPRI411160</strain>
    </source>
</reference>
<dbReference type="AlphaFoldDB" id="A0A286UUM9"/>
<dbReference type="PANTHER" id="PTHR22957">
    <property type="entry name" value="TBC1 DOMAIN FAMILY MEMBER GTPASE-ACTIVATING PROTEIN"/>
    <property type="match status" value="1"/>
</dbReference>
<dbReference type="GO" id="GO:0005096">
    <property type="term" value="F:GTPase activator activity"/>
    <property type="evidence" value="ECO:0007669"/>
    <property type="project" value="UniProtKB-KW"/>
</dbReference>
<evidence type="ECO:0000259" key="4">
    <source>
        <dbReference type="PROSITE" id="PS50086"/>
    </source>
</evidence>